<evidence type="ECO:0000313" key="2">
    <source>
        <dbReference type="Proteomes" id="UP000186323"/>
    </source>
</evidence>
<accession>A0A1K1LD46</accession>
<gene>
    <name evidence="1" type="ORF">DESPIGER_0744</name>
</gene>
<dbReference type="Proteomes" id="UP000186323">
    <property type="component" value="Chromosome I"/>
</dbReference>
<proteinExistence type="predicted"/>
<dbReference type="EMBL" id="LT630450">
    <property type="protein sequence ID" value="SFV72623.1"/>
    <property type="molecule type" value="Genomic_DNA"/>
</dbReference>
<reference evidence="2" key="1">
    <citation type="submission" date="2016-10" db="EMBL/GenBank/DDBJ databases">
        <authorList>
            <person name="Wegmann U."/>
        </authorList>
    </citation>
    <scope>NUCLEOTIDE SEQUENCE [LARGE SCALE GENOMIC DNA]</scope>
</reference>
<sequence>MFKGNIESLRESLIKQGGFEHLKFYKAEMDKLEYKLNIVPLEG</sequence>
<organism evidence="1 2">
    <name type="scientific">Desulfovibrio piger</name>
    <dbReference type="NCBI Taxonomy" id="901"/>
    <lineage>
        <taxon>Bacteria</taxon>
        <taxon>Pseudomonadati</taxon>
        <taxon>Thermodesulfobacteriota</taxon>
        <taxon>Desulfovibrionia</taxon>
        <taxon>Desulfovibrionales</taxon>
        <taxon>Desulfovibrionaceae</taxon>
        <taxon>Desulfovibrio</taxon>
    </lineage>
</organism>
<dbReference type="AlphaFoldDB" id="A0A1K1LD46"/>
<protein>
    <submittedName>
        <fullName evidence="1">Uncharacterized protein</fullName>
    </submittedName>
</protein>
<evidence type="ECO:0000313" key="1">
    <source>
        <dbReference type="EMBL" id="SFV72623.1"/>
    </source>
</evidence>
<keyword evidence="2" id="KW-1185">Reference proteome</keyword>
<dbReference type="KEGG" id="dpg:DESPIGER_0744"/>
<name>A0A1K1LD46_9BACT</name>